<dbReference type="Proteomes" id="UP000031668">
    <property type="component" value="Unassembled WGS sequence"/>
</dbReference>
<dbReference type="EMBL" id="JWZT01000510">
    <property type="protein sequence ID" value="KII74205.1"/>
    <property type="molecule type" value="Genomic_DNA"/>
</dbReference>
<protein>
    <submittedName>
        <fullName evidence="1">Uncharacterized protein</fullName>
    </submittedName>
</protein>
<name>A0A0C2ND30_THEKT</name>
<comment type="caution">
    <text evidence="1">The sequence shown here is derived from an EMBL/GenBank/DDBJ whole genome shotgun (WGS) entry which is preliminary data.</text>
</comment>
<sequence>MSASFRMFDSIAFTPGEDISDLKSNIEKRLASAMPTLPAANAEFLVRQKLLSILPAGVANQLRLFTDISMDDLCAKANIILTPIQKAKSEQAASVDVQYSVTDQGLDDCMSTVKDVASEMPSVNAAHIRPEDKLDELFKRLSVMEESIKKLSEKQTTDEFE</sequence>
<evidence type="ECO:0000313" key="2">
    <source>
        <dbReference type="Proteomes" id="UP000031668"/>
    </source>
</evidence>
<reference evidence="1 2" key="1">
    <citation type="journal article" date="2014" name="Genome Biol. Evol.">
        <title>The genome of the myxosporean Thelohanellus kitauei shows adaptations to nutrient acquisition within its fish host.</title>
        <authorList>
            <person name="Yang Y."/>
            <person name="Xiong J."/>
            <person name="Zhou Z."/>
            <person name="Huo F."/>
            <person name="Miao W."/>
            <person name="Ran C."/>
            <person name="Liu Y."/>
            <person name="Zhang J."/>
            <person name="Feng J."/>
            <person name="Wang M."/>
            <person name="Wang M."/>
            <person name="Wang L."/>
            <person name="Yao B."/>
        </authorList>
    </citation>
    <scope>NUCLEOTIDE SEQUENCE [LARGE SCALE GENOMIC DNA]</scope>
    <source>
        <strain evidence="1">Wuqing</strain>
    </source>
</reference>
<keyword evidence="2" id="KW-1185">Reference proteome</keyword>
<dbReference type="AlphaFoldDB" id="A0A0C2ND30"/>
<proteinExistence type="predicted"/>
<accession>A0A0C2ND30</accession>
<gene>
    <name evidence="1" type="ORF">RF11_00579</name>
</gene>
<evidence type="ECO:0000313" key="1">
    <source>
        <dbReference type="EMBL" id="KII74205.1"/>
    </source>
</evidence>
<organism evidence="1 2">
    <name type="scientific">Thelohanellus kitauei</name>
    <name type="common">Myxosporean</name>
    <dbReference type="NCBI Taxonomy" id="669202"/>
    <lineage>
        <taxon>Eukaryota</taxon>
        <taxon>Metazoa</taxon>
        <taxon>Cnidaria</taxon>
        <taxon>Myxozoa</taxon>
        <taxon>Myxosporea</taxon>
        <taxon>Bivalvulida</taxon>
        <taxon>Platysporina</taxon>
        <taxon>Myxobolidae</taxon>
        <taxon>Thelohanellus</taxon>
    </lineage>
</organism>